<dbReference type="InterPro" id="IPR024869">
    <property type="entry name" value="FAM20"/>
</dbReference>
<accession>A0ABP0GB96</accession>
<evidence type="ECO:0000313" key="9">
    <source>
        <dbReference type="Proteomes" id="UP001642483"/>
    </source>
</evidence>
<feature type="domain" description="FAM20 C-terminal" evidence="7">
    <location>
        <begin position="241"/>
        <end position="453"/>
    </location>
</feature>
<dbReference type="PANTHER" id="PTHR12450:SF14">
    <property type="entry name" value="GLYCOSAMINOGLYCAN XYLOSYLKINASE"/>
    <property type="match status" value="1"/>
</dbReference>
<proteinExistence type="inferred from homology"/>
<reference evidence="8 9" key="1">
    <citation type="submission" date="2024-02" db="EMBL/GenBank/DDBJ databases">
        <authorList>
            <person name="Daric V."/>
            <person name="Darras S."/>
        </authorList>
    </citation>
    <scope>NUCLEOTIDE SEQUENCE [LARGE SCALE GENOMIC DNA]</scope>
</reference>
<dbReference type="PANTHER" id="PTHR12450">
    <property type="entry name" value="DENTIN MATRIX PROTEIN 4 PROTEIN FAM20"/>
    <property type="match status" value="1"/>
</dbReference>
<dbReference type="Proteomes" id="UP001642483">
    <property type="component" value="Unassembled WGS sequence"/>
</dbReference>
<keyword evidence="4" id="KW-1015">Disulfide bond</keyword>
<evidence type="ECO:0000256" key="5">
    <source>
        <dbReference type="ARBA" id="ARBA00023180"/>
    </source>
</evidence>
<evidence type="ECO:0000259" key="7">
    <source>
        <dbReference type="Pfam" id="PF06702"/>
    </source>
</evidence>
<evidence type="ECO:0000256" key="4">
    <source>
        <dbReference type="ARBA" id="ARBA00023157"/>
    </source>
</evidence>
<keyword evidence="6" id="KW-0812">Transmembrane</keyword>
<comment type="caution">
    <text evidence="8">The sequence shown here is derived from an EMBL/GenBank/DDBJ whole genome shotgun (WGS) entry which is preliminary data.</text>
</comment>
<dbReference type="EMBL" id="CAWYQH010000108">
    <property type="protein sequence ID" value="CAK8689066.1"/>
    <property type="molecule type" value="Genomic_DNA"/>
</dbReference>
<evidence type="ECO:0000256" key="2">
    <source>
        <dbReference type="ARBA" id="ARBA00006557"/>
    </source>
</evidence>
<gene>
    <name evidence="8" type="ORF">CVLEPA_LOCUS21047</name>
</gene>
<dbReference type="InterPro" id="IPR009581">
    <property type="entry name" value="FAM20_C"/>
</dbReference>
<evidence type="ECO:0000256" key="1">
    <source>
        <dbReference type="ARBA" id="ARBA00004555"/>
    </source>
</evidence>
<feature type="transmembrane region" description="Helical" evidence="6">
    <location>
        <begin position="20"/>
        <end position="39"/>
    </location>
</feature>
<organism evidence="8 9">
    <name type="scientific">Clavelina lepadiformis</name>
    <name type="common">Light-bulb sea squirt</name>
    <name type="synonym">Ascidia lepadiformis</name>
    <dbReference type="NCBI Taxonomy" id="159417"/>
    <lineage>
        <taxon>Eukaryota</taxon>
        <taxon>Metazoa</taxon>
        <taxon>Chordata</taxon>
        <taxon>Tunicata</taxon>
        <taxon>Ascidiacea</taxon>
        <taxon>Aplousobranchia</taxon>
        <taxon>Clavelinidae</taxon>
        <taxon>Clavelina</taxon>
    </lineage>
</organism>
<comment type="similarity">
    <text evidence="2">Belongs to the FAM20 family.</text>
</comment>
<keyword evidence="6" id="KW-1133">Transmembrane helix</keyword>
<sequence length="461" mass="53608">MLLSGILVKLSRLIKGKMKLKERVALGTFLMLLVIYVFLLTKNRKKESKFTVWEAKIVHEDSLDKFQQEPKAELKVEAAVFPKQQQKDSKEEFISNEINRLRLEFKDVQIDDVKNPFKVAASWVNERQIYPSEHPEMSAILKTMSTAKIIHADALPKGTQIKLLLSLEGGQKVVFKQKRYERDYVITGKPYDGYDRHNAEIAAFHLDRILDFRRAPLVVGRTINLRQEIMPVATERLLKTFREENGNICYFGMCLYCKEKEMACADGDIMEGAVVLWLPDEWSVFQKQRHPYQRTYVDGRYAQWERDETYCNRVVKKTVPYDRGSRLLDVTDGTVFDYLIGNADRHHYETFKDHGSYVMIIMMDNAKSFGNPFHHESSILAPLRQCCILRNSTWIRMKQLQNGVLTLLLEEVMSNDPIAPILHPSHLNAIDIRLTILLETVEKCIKEHSKEKVLLEKWDGI</sequence>
<keyword evidence="5" id="KW-0325">Glycoprotein</keyword>
<keyword evidence="3" id="KW-0333">Golgi apparatus</keyword>
<keyword evidence="6" id="KW-0472">Membrane</keyword>
<dbReference type="Pfam" id="PF06702">
    <property type="entry name" value="Fam20C"/>
    <property type="match status" value="1"/>
</dbReference>
<evidence type="ECO:0000313" key="8">
    <source>
        <dbReference type="EMBL" id="CAK8689066.1"/>
    </source>
</evidence>
<protein>
    <recommendedName>
        <fullName evidence="7">FAM20 C-terminal domain-containing protein</fullName>
    </recommendedName>
</protein>
<comment type="subcellular location">
    <subcellularLocation>
        <location evidence="1">Golgi apparatus</location>
    </subcellularLocation>
</comment>
<keyword evidence="9" id="KW-1185">Reference proteome</keyword>
<evidence type="ECO:0000256" key="3">
    <source>
        <dbReference type="ARBA" id="ARBA00023034"/>
    </source>
</evidence>
<name>A0ABP0GB96_CLALP</name>
<evidence type="ECO:0000256" key="6">
    <source>
        <dbReference type="SAM" id="Phobius"/>
    </source>
</evidence>